<feature type="domain" description="Right handed beta helix" evidence="1">
    <location>
        <begin position="733"/>
        <end position="891"/>
    </location>
</feature>
<dbReference type="InterPro" id="IPR045392">
    <property type="entry name" value="DUF6519"/>
</dbReference>
<reference evidence="2 3" key="1">
    <citation type="submission" date="2024-08" db="EMBL/GenBank/DDBJ databases">
        <authorList>
            <person name="Ishaq N."/>
        </authorList>
    </citation>
    <scope>NUCLEOTIDE SEQUENCE [LARGE SCALE GENOMIC DNA]</scope>
    <source>
        <strain evidence="2 3">DSM 18651</strain>
    </source>
</reference>
<dbReference type="EMBL" id="JBGMEK010000016">
    <property type="protein sequence ID" value="MFA0811118.1"/>
    <property type="molecule type" value="Genomic_DNA"/>
</dbReference>
<sequence length="1118" mass="119412">MSGDYSRNNFDSLRDFAGVFLQQGRAVLDSDWNELVEVFERRIRAGTVDTIGRAVVPRETPRGFEIRPTLNGFEIGRGRFYQDGTLLECHGSANFSGADEELTQPVFDRGRTGSDGSEGVLDEMIAQAEGDFVNYFNQPYWPTPEELSDNNIHLIYLVSWQREVTPTEFPSLLEPALGGLDTTTRWQTVWQVRALGNIDDNINCSTSDEDIPGWIDEIAPSTARLSTGTIDIEEPEDPCMVPPTEGYSGIENQLYRVELHSIGEPDANGNPPTQGSARFKFSRENASVRAPVTSIAEGAEGAERVIVSRIGRDEVLRFQPGDWVEITDDWREFNHRSGQMLRVADVDPEIREVEFENTIEADLVPSGADSDTLAARHTRLIRWDQSGVIRLDDGTAWVDLDSESSDGLIPVPQDNRAVVLESGITVSFSTAAGPGGYREMDHWRFAARTANTQIDRLHEAPPDGIQRHYSRLAILRPGIVNQPVQDCRIFWPPLFEMGEGCACTICVTAEGHNSGMLTIQGAIDQVGSGGGVVCLETGVYTLNSPLLLNGRSGIRISGQGLGTLLIYQGPGGALRLETSADIQLEDFSILAAPATDGDGNQFPVHGVAAVNTAALALRRLTVLVASPAPEDRFDFGIALDGVQMGTKIEECVSIAPHALGSRSSYGLDEDGDLQFVVFAGLRTRDCILFGGREAVRFDRMAMNIAAARLSQNLVLSTGGGLRINWAEIPLASLSIEGSTVAANRTALHISAGTTRIQDCEISSSGSQGADGVFLAPSILPETLTDAQIIGNTMFSCDAGIRIAGRHDTLFIKRNIIRDCREAGIATAADANIRHAAIDNNAIEGIGLNAELSAVTGIALTSVESGQIVGNSLRRVGEVEAEQRCAGIAVQGIGSVDIASNVLSDIGGGQESSSVGILAQLPLLGVNISSNRIFGELQGNGALIDWRAIQIGLPLDDFGEGDPGSPINGYTAAIPIFETTELIYFNFVEEIWTVSAGSFAVVLPSVPSQITCTGNHARLAQPITGAMMSLVEPGSAGLSFANNHCELRSQASVREVILLAAPRVSAAGNHVNHFGGITSLRIVTGSGGAATPIGNITSSPIEVHPGGLTAPFAALNLTP</sequence>
<name>A0ABV4NYC6_9GAMM</name>
<proteinExistence type="predicted"/>
<evidence type="ECO:0000313" key="2">
    <source>
        <dbReference type="EMBL" id="MFA0811118.1"/>
    </source>
</evidence>
<dbReference type="InterPro" id="IPR006626">
    <property type="entry name" value="PbH1"/>
</dbReference>
<dbReference type="SMART" id="SM00710">
    <property type="entry name" value="PbH1"/>
    <property type="match status" value="5"/>
</dbReference>
<dbReference type="SUPFAM" id="SSF51126">
    <property type="entry name" value="Pectin lyase-like"/>
    <property type="match status" value="1"/>
</dbReference>
<evidence type="ECO:0000259" key="1">
    <source>
        <dbReference type="Pfam" id="PF13229"/>
    </source>
</evidence>
<dbReference type="RefSeq" id="WP_371838687.1">
    <property type="nucleotide sequence ID" value="NZ_JBGMEK010000016.1"/>
</dbReference>
<comment type="caution">
    <text evidence="2">The sequence shown here is derived from an EMBL/GenBank/DDBJ whole genome shotgun (WGS) entry which is preliminary data.</text>
</comment>
<dbReference type="Proteomes" id="UP001569428">
    <property type="component" value="Unassembled WGS sequence"/>
</dbReference>
<protein>
    <submittedName>
        <fullName evidence="2">DUF6519 domain-containing protein</fullName>
    </submittedName>
</protein>
<dbReference type="Pfam" id="PF13229">
    <property type="entry name" value="Beta_helix"/>
    <property type="match status" value="1"/>
</dbReference>
<organism evidence="2 3">
    <name type="scientific">Microbulbifer epialgicus</name>
    <dbReference type="NCBI Taxonomy" id="393907"/>
    <lineage>
        <taxon>Bacteria</taxon>
        <taxon>Pseudomonadati</taxon>
        <taxon>Pseudomonadota</taxon>
        <taxon>Gammaproteobacteria</taxon>
        <taxon>Cellvibrionales</taxon>
        <taxon>Microbulbiferaceae</taxon>
        <taxon>Microbulbifer</taxon>
    </lineage>
</organism>
<evidence type="ECO:0000313" key="3">
    <source>
        <dbReference type="Proteomes" id="UP001569428"/>
    </source>
</evidence>
<dbReference type="InterPro" id="IPR011050">
    <property type="entry name" value="Pectin_lyase_fold/virulence"/>
</dbReference>
<dbReference type="Pfam" id="PF20129">
    <property type="entry name" value="DUF6519"/>
    <property type="match status" value="2"/>
</dbReference>
<dbReference type="InterPro" id="IPR012334">
    <property type="entry name" value="Pectin_lyas_fold"/>
</dbReference>
<dbReference type="Gene3D" id="2.160.20.10">
    <property type="entry name" value="Single-stranded right-handed beta-helix, Pectin lyase-like"/>
    <property type="match status" value="2"/>
</dbReference>
<keyword evidence="3" id="KW-1185">Reference proteome</keyword>
<dbReference type="InterPro" id="IPR039448">
    <property type="entry name" value="Beta_helix"/>
</dbReference>
<accession>A0ABV4NYC6</accession>
<gene>
    <name evidence="2" type="ORF">ACCI49_09315</name>
</gene>